<dbReference type="EMBL" id="RJJX01000005">
    <property type="protein sequence ID" value="RUT78959.1"/>
    <property type="molecule type" value="Genomic_DNA"/>
</dbReference>
<accession>A0A434AX12</accession>
<protein>
    <submittedName>
        <fullName evidence="3">Conjugative transposon protein TraM</fullName>
    </submittedName>
</protein>
<keyword evidence="1" id="KW-0812">Transmembrane</keyword>
<keyword evidence="1" id="KW-1133">Transmembrane helix</keyword>
<dbReference type="Proteomes" id="UP000282985">
    <property type="component" value="Unassembled WGS sequence"/>
</dbReference>
<feature type="domain" description="Conjugative transposon TraM C-terminal" evidence="2">
    <location>
        <begin position="250"/>
        <end position="392"/>
    </location>
</feature>
<organism evidence="3 4">
    <name type="scientific">Ancylomarina longa</name>
    <dbReference type="NCBI Taxonomy" id="2487017"/>
    <lineage>
        <taxon>Bacteria</taxon>
        <taxon>Pseudomonadati</taxon>
        <taxon>Bacteroidota</taxon>
        <taxon>Bacteroidia</taxon>
        <taxon>Marinilabiliales</taxon>
        <taxon>Marinifilaceae</taxon>
        <taxon>Ancylomarina</taxon>
    </lineage>
</organism>
<dbReference type="AlphaFoldDB" id="A0A434AX12"/>
<proteinExistence type="predicted"/>
<evidence type="ECO:0000259" key="2">
    <source>
        <dbReference type="Pfam" id="PF12508"/>
    </source>
</evidence>
<evidence type="ECO:0000313" key="3">
    <source>
        <dbReference type="EMBL" id="RUT78959.1"/>
    </source>
</evidence>
<name>A0A434AX12_9BACT</name>
<evidence type="ECO:0000256" key="1">
    <source>
        <dbReference type="SAM" id="Phobius"/>
    </source>
</evidence>
<feature type="transmembrane region" description="Helical" evidence="1">
    <location>
        <begin position="12"/>
        <end position="30"/>
    </location>
</feature>
<keyword evidence="4" id="KW-1185">Reference proteome</keyword>
<comment type="caution">
    <text evidence="3">The sequence shown here is derived from an EMBL/GenBank/DDBJ whole genome shotgun (WGS) entry which is preliminary data.</text>
</comment>
<dbReference type="InterPro" id="IPR055407">
    <property type="entry name" value="TraM_C"/>
</dbReference>
<sequence>MKTYLKKNRALLILPLVLLPFIVLIFYILGGGEKAGNNKSPIRTHANQEGANYLLPEAEKSIEIFEKMEAYQSQNLSADINAQNTLSVNKESSEASQLDLIDLQADSLKVLLKYQTKADVSNSLLAHIKQKEELVRTDLNEDKDFKPVLVTKNLKAQSQSKTQFKATVNQSSPEENLIKRIADQQTGLEELEQVFDKNISLNRENDSLKYFLQEAQANLKISNQKKEQIVSLEKKSSTGFDKNKASISLIKAEVYETTTVLDGNRIKMRLLDDAWIEGRRAGKNTFFYGICEINNERLNIQVTRFPLEEHFLPVDLQIHDLDGLPGLYIPDNVARRVSKEIGSRTNTSSLLSRGSDPLSSIGINTADRTAQAFIKRVRLKKITIKKNTLVYLINQNQ</sequence>
<dbReference type="OrthoDB" id="1453786at2"/>
<dbReference type="Pfam" id="PF12508">
    <property type="entry name" value="Transposon_TraM"/>
    <property type="match status" value="1"/>
</dbReference>
<dbReference type="RefSeq" id="WP_127343015.1">
    <property type="nucleotide sequence ID" value="NZ_RJJX01000005.1"/>
</dbReference>
<keyword evidence="1" id="KW-0472">Membrane</keyword>
<reference evidence="3 4" key="1">
    <citation type="submission" date="2018-11" db="EMBL/GenBank/DDBJ databases">
        <title>Parancylomarina longa gen. nov., sp. nov., isolated from sediments of southern Okinawa.</title>
        <authorList>
            <person name="Fu T."/>
        </authorList>
    </citation>
    <scope>NUCLEOTIDE SEQUENCE [LARGE SCALE GENOMIC DNA]</scope>
    <source>
        <strain evidence="3 4">T3-2 S1-C</strain>
    </source>
</reference>
<gene>
    <name evidence="3" type="primary">traM</name>
    <name evidence="3" type="ORF">DLK05_05610</name>
</gene>
<evidence type="ECO:0000313" key="4">
    <source>
        <dbReference type="Proteomes" id="UP000282985"/>
    </source>
</evidence>